<organism evidence="2 3">
    <name type="scientific">Helianthus annuus</name>
    <name type="common">Common sunflower</name>
    <dbReference type="NCBI Taxonomy" id="4232"/>
    <lineage>
        <taxon>Eukaryota</taxon>
        <taxon>Viridiplantae</taxon>
        <taxon>Streptophyta</taxon>
        <taxon>Embryophyta</taxon>
        <taxon>Tracheophyta</taxon>
        <taxon>Spermatophyta</taxon>
        <taxon>Magnoliopsida</taxon>
        <taxon>eudicotyledons</taxon>
        <taxon>Gunneridae</taxon>
        <taxon>Pentapetalae</taxon>
        <taxon>asterids</taxon>
        <taxon>campanulids</taxon>
        <taxon>Asterales</taxon>
        <taxon>Asteraceae</taxon>
        <taxon>Asteroideae</taxon>
        <taxon>Heliantheae alliance</taxon>
        <taxon>Heliantheae</taxon>
        <taxon>Helianthus</taxon>
    </lineage>
</organism>
<dbReference type="NCBIfam" id="TIGR01640">
    <property type="entry name" value="F_box_assoc_1"/>
    <property type="match status" value="1"/>
</dbReference>
<evidence type="ECO:0000259" key="1">
    <source>
        <dbReference type="Pfam" id="PF07734"/>
    </source>
</evidence>
<dbReference type="PANTHER" id="PTHR31672">
    <property type="entry name" value="BNACNNG10540D PROTEIN"/>
    <property type="match status" value="1"/>
</dbReference>
<comment type="caution">
    <text evidence="2">The sequence shown here is derived from an EMBL/GenBank/DDBJ whole genome shotgun (WGS) entry which is preliminary data.</text>
</comment>
<feature type="domain" description="F-box associated beta-propeller type 1" evidence="1">
    <location>
        <begin position="14"/>
        <end position="255"/>
    </location>
</feature>
<evidence type="ECO:0000313" key="3">
    <source>
        <dbReference type="Proteomes" id="UP000215914"/>
    </source>
</evidence>
<dbReference type="Pfam" id="PF07734">
    <property type="entry name" value="FBA_1"/>
    <property type="match status" value="1"/>
</dbReference>
<name>A0A9K3IVP8_HELAN</name>
<dbReference type="InterPro" id="IPR050796">
    <property type="entry name" value="SCF_F-box_component"/>
</dbReference>
<dbReference type="InterPro" id="IPR017451">
    <property type="entry name" value="F-box-assoc_interact_dom"/>
</dbReference>
<protein>
    <submittedName>
        <fullName evidence="2">F-box associated interaction domain-containing protein</fullName>
    </submittedName>
</protein>
<proteinExistence type="predicted"/>
<accession>A0A9K3IVP8</accession>
<dbReference type="Gramene" id="mRNA:HanXRQr2_Chr06g0276271">
    <property type="protein sequence ID" value="CDS:HanXRQr2_Chr06g0276271.1"/>
    <property type="gene ID" value="HanXRQr2_Chr06g0276271"/>
</dbReference>
<dbReference type="EMBL" id="MNCJ02000321">
    <property type="protein sequence ID" value="KAF5803853.1"/>
    <property type="molecule type" value="Genomic_DNA"/>
</dbReference>
<sequence>MLKCFSIIGSSHGLLCLYGWFFSGKDMFVLWNISIRKAVDVVDHYEPDVRAGTYVSVMGVGVCRETSVPKIVKITHIKSGRHTETLSAISWQVVVFTLSTGAWRRSHNNPSRKSIRLSGLGSQVVVNGFLNWLATDTVVNTDGGFGSYNPIVSFDMTSEEFREVNLPQSLAHRPRYKLSISKLIESLVVLEHGVEANNSIFGVWMMEDGVPNSFTKLFTFNVNTPHASVRGFKKTGEPIIEIIDNDHRRQLVVYEPCSKRINNHNIGFDAVNFSFFGYPYVDTLLLLDLRDLLIYNNGKRCLLQQRKHKALETFK</sequence>
<gene>
    <name evidence="2" type="ORF">HanXRQr2_Chr06g0276271</name>
</gene>
<dbReference type="InterPro" id="IPR006527">
    <property type="entry name" value="F-box-assoc_dom_typ1"/>
</dbReference>
<evidence type="ECO:0000313" key="2">
    <source>
        <dbReference type="EMBL" id="KAF5803853.1"/>
    </source>
</evidence>
<dbReference type="PANTHER" id="PTHR31672:SF10">
    <property type="entry name" value="F-BOX DOMAIN-CONTAINING PROTEIN"/>
    <property type="match status" value="1"/>
</dbReference>
<keyword evidence="3" id="KW-1185">Reference proteome</keyword>
<reference evidence="2" key="2">
    <citation type="submission" date="2020-06" db="EMBL/GenBank/DDBJ databases">
        <title>Helianthus annuus Genome sequencing and assembly Release 2.</title>
        <authorList>
            <person name="Gouzy J."/>
            <person name="Langlade N."/>
            <person name="Munos S."/>
        </authorList>
    </citation>
    <scope>NUCLEOTIDE SEQUENCE</scope>
    <source>
        <tissue evidence="2">Leaves</tissue>
    </source>
</reference>
<dbReference type="AlphaFoldDB" id="A0A9K3IVP8"/>
<reference evidence="2" key="1">
    <citation type="journal article" date="2017" name="Nature">
        <title>The sunflower genome provides insights into oil metabolism, flowering and Asterid evolution.</title>
        <authorList>
            <person name="Badouin H."/>
            <person name="Gouzy J."/>
            <person name="Grassa C.J."/>
            <person name="Murat F."/>
            <person name="Staton S.E."/>
            <person name="Cottret L."/>
            <person name="Lelandais-Briere C."/>
            <person name="Owens G.L."/>
            <person name="Carrere S."/>
            <person name="Mayjonade B."/>
            <person name="Legrand L."/>
            <person name="Gill N."/>
            <person name="Kane N.C."/>
            <person name="Bowers J.E."/>
            <person name="Hubner S."/>
            <person name="Bellec A."/>
            <person name="Berard A."/>
            <person name="Berges H."/>
            <person name="Blanchet N."/>
            <person name="Boniface M.C."/>
            <person name="Brunel D."/>
            <person name="Catrice O."/>
            <person name="Chaidir N."/>
            <person name="Claudel C."/>
            <person name="Donnadieu C."/>
            <person name="Faraut T."/>
            <person name="Fievet G."/>
            <person name="Helmstetter N."/>
            <person name="King M."/>
            <person name="Knapp S.J."/>
            <person name="Lai Z."/>
            <person name="Le Paslier M.C."/>
            <person name="Lippi Y."/>
            <person name="Lorenzon L."/>
            <person name="Mandel J.R."/>
            <person name="Marage G."/>
            <person name="Marchand G."/>
            <person name="Marquand E."/>
            <person name="Bret-Mestries E."/>
            <person name="Morien E."/>
            <person name="Nambeesan S."/>
            <person name="Nguyen T."/>
            <person name="Pegot-Espagnet P."/>
            <person name="Pouilly N."/>
            <person name="Raftis F."/>
            <person name="Sallet E."/>
            <person name="Schiex T."/>
            <person name="Thomas J."/>
            <person name="Vandecasteele C."/>
            <person name="Vares D."/>
            <person name="Vear F."/>
            <person name="Vautrin S."/>
            <person name="Crespi M."/>
            <person name="Mangin B."/>
            <person name="Burke J.M."/>
            <person name="Salse J."/>
            <person name="Munos S."/>
            <person name="Vincourt P."/>
            <person name="Rieseberg L.H."/>
            <person name="Langlade N.B."/>
        </authorList>
    </citation>
    <scope>NUCLEOTIDE SEQUENCE</scope>
    <source>
        <tissue evidence="2">Leaves</tissue>
    </source>
</reference>
<dbReference type="Proteomes" id="UP000215914">
    <property type="component" value="Unassembled WGS sequence"/>
</dbReference>